<accession>A0ABZ2N2S5</accession>
<organism evidence="1 2">
    <name type="scientific">Bacillus kandeliae</name>
    <dbReference type="NCBI Taxonomy" id="3129297"/>
    <lineage>
        <taxon>Bacteria</taxon>
        <taxon>Bacillati</taxon>
        <taxon>Bacillota</taxon>
        <taxon>Bacilli</taxon>
        <taxon>Bacillales</taxon>
        <taxon>Bacillaceae</taxon>
        <taxon>Bacillus</taxon>
    </lineage>
</organism>
<dbReference type="EMBL" id="CP147404">
    <property type="protein sequence ID" value="WXB91855.1"/>
    <property type="molecule type" value="Genomic_DNA"/>
</dbReference>
<keyword evidence="2" id="KW-1185">Reference proteome</keyword>
<protein>
    <recommendedName>
        <fullName evidence="3">Cell adhesion protein</fullName>
    </recommendedName>
</protein>
<evidence type="ECO:0008006" key="3">
    <source>
        <dbReference type="Google" id="ProtNLM"/>
    </source>
</evidence>
<dbReference type="RefSeq" id="WP_338749764.1">
    <property type="nucleotide sequence ID" value="NZ_CP147404.1"/>
</dbReference>
<dbReference type="Proteomes" id="UP001387364">
    <property type="component" value="Chromosome"/>
</dbReference>
<evidence type="ECO:0000313" key="1">
    <source>
        <dbReference type="EMBL" id="WXB91855.1"/>
    </source>
</evidence>
<name>A0ABZ2N2S5_9BACI</name>
<reference evidence="1 2" key="1">
    <citation type="submission" date="2024-02" db="EMBL/GenBank/DDBJ databases">
        <title>Seven novel Bacillus-like species.</title>
        <authorList>
            <person name="Liu G."/>
        </authorList>
    </citation>
    <scope>NUCLEOTIDE SEQUENCE [LARGE SCALE GENOMIC DNA]</scope>
    <source>
        <strain evidence="1 2">FJAT-52991</strain>
    </source>
</reference>
<sequence length="348" mass="39046">MRVYRYSSGLIFDEQFYSLGPEWNSTDPANTTIENGSLKLTHSFLRDVSILRDIPDEAGAFEAVVNYTPTVINDHAGLLLFNSSIETAELLESEDANLANLENIKIIKNENAFDLYMKRNESFEFIDAASYPFSKIGFIVKQGNGSGFVPLLVDRFIATKNDKLKIRNLYTGYRVELQLESNIFVATVGNAGIVEFTLPHLITGGILRIFDEFNHLIGEKTTEFVGGDIYYYGSFLELRKDGVPLSEVDPNDIGNIGSGILEEKLELYNPTSFVVTNVQIQVKQYLSEFGYEWADIAADESGVSGIYSDILSIQELQGQTSVPFWVKIEQGGQTDQQEIFFSIEIEHD</sequence>
<gene>
    <name evidence="1" type="ORF">WDJ61_11305</name>
</gene>
<evidence type="ECO:0000313" key="2">
    <source>
        <dbReference type="Proteomes" id="UP001387364"/>
    </source>
</evidence>
<proteinExistence type="predicted"/>